<dbReference type="Pfam" id="PF12804">
    <property type="entry name" value="NTP_transf_3"/>
    <property type="match status" value="1"/>
</dbReference>
<evidence type="ECO:0000259" key="1">
    <source>
        <dbReference type="Pfam" id="PF12804"/>
    </source>
</evidence>
<dbReference type="SUPFAM" id="SSF53448">
    <property type="entry name" value="Nucleotide-diphospho-sugar transferases"/>
    <property type="match status" value="1"/>
</dbReference>
<dbReference type="Gene3D" id="3.90.550.10">
    <property type="entry name" value="Spore Coat Polysaccharide Biosynthesis Protein SpsA, Chain A"/>
    <property type="match status" value="1"/>
</dbReference>
<dbReference type="GO" id="GO:0016779">
    <property type="term" value="F:nucleotidyltransferase activity"/>
    <property type="evidence" value="ECO:0007669"/>
    <property type="project" value="UniProtKB-ARBA"/>
</dbReference>
<reference evidence="2" key="1">
    <citation type="submission" date="2018-06" db="EMBL/GenBank/DDBJ databases">
        <authorList>
            <person name="Zhirakovskaya E."/>
        </authorList>
    </citation>
    <scope>NUCLEOTIDE SEQUENCE</scope>
</reference>
<organism evidence="2">
    <name type="scientific">hydrothermal vent metagenome</name>
    <dbReference type="NCBI Taxonomy" id="652676"/>
    <lineage>
        <taxon>unclassified sequences</taxon>
        <taxon>metagenomes</taxon>
        <taxon>ecological metagenomes</taxon>
    </lineage>
</organism>
<dbReference type="InterPro" id="IPR025877">
    <property type="entry name" value="MobA-like_NTP_Trfase"/>
</dbReference>
<gene>
    <name evidence="2" type="ORF">MNBD_PLANCTO02-2285</name>
</gene>
<dbReference type="PANTHER" id="PTHR43777">
    <property type="entry name" value="MOLYBDENUM COFACTOR CYTIDYLYLTRANSFERASE"/>
    <property type="match status" value="1"/>
</dbReference>
<feature type="domain" description="MobA-like NTP transferase" evidence="1">
    <location>
        <begin position="10"/>
        <end position="175"/>
    </location>
</feature>
<dbReference type="PANTHER" id="PTHR43777:SF1">
    <property type="entry name" value="MOLYBDENUM COFACTOR CYTIDYLYLTRANSFERASE"/>
    <property type="match status" value="1"/>
</dbReference>
<dbReference type="EMBL" id="UOGL01000380">
    <property type="protein sequence ID" value="VAX39880.1"/>
    <property type="molecule type" value="Genomic_DNA"/>
</dbReference>
<name>A0A3B1DWY0_9ZZZZ</name>
<proteinExistence type="predicted"/>
<protein>
    <recommendedName>
        <fullName evidence="1">MobA-like NTP transferase domain-containing protein</fullName>
    </recommendedName>
</protein>
<dbReference type="AlphaFoldDB" id="A0A3B1DWY0"/>
<dbReference type="InterPro" id="IPR029044">
    <property type="entry name" value="Nucleotide-diphossugar_trans"/>
</dbReference>
<accession>A0A3B1DWY0</accession>
<evidence type="ECO:0000313" key="2">
    <source>
        <dbReference type="EMBL" id="VAX39880.1"/>
    </source>
</evidence>
<sequence length="207" mass="23236">MTAPARQLFAVIPAAGLSRRMGQHKLLLPLGDKTILHRLLETLSNIKGLQTIVVIRPDDDALKQEAEKTSAIVVQPSVAPQEMRESVTVAIDFITKRFSPIETDSWMLIPADHPVLESSLLEKFIDQWNQCDAPVMIPTYKKKRGHPTFFRWSLAKEIHTIPNDKGLNSLVAQYANAIKEIPTNHSAVITDIDNPEDYATLLAMYQE</sequence>
<dbReference type="CDD" id="cd04182">
    <property type="entry name" value="GT_2_like_f"/>
    <property type="match status" value="1"/>
</dbReference>